<gene>
    <name evidence="2" type="ORF">C7960_0295</name>
    <name evidence="1" type="ORF">SAMN06295989_101262</name>
</gene>
<name>A0A285EN71_9EURY</name>
<evidence type="ECO:0000313" key="1">
    <source>
        <dbReference type="EMBL" id="SNY00525.1"/>
    </source>
</evidence>
<sequence length="44" mass="5318">MRMHEMVFMREYRLFLTDIVEAIDEIEDFSNISYTCLDGTIQIK</sequence>
<dbReference type="Proteomes" id="UP000217726">
    <property type="component" value="Unassembled WGS sequence"/>
</dbReference>
<dbReference type="EMBL" id="OBDR01000001">
    <property type="protein sequence ID" value="SNY00525.1"/>
    <property type="molecule type" value="Genomic_DNA"/>
</dbReference>
<evidence type="ECO:0000313" key="2">
    <source>
        <dbReference type="EMBL" id="TCL11184.1"/>
    </source>
</evidence>
<accession>A0A285EN71</accession>
<dbReference type="AlphaFoldDB" id="A0A285EN71"/>
<dbReference type="Proteomes" id="UP000295404">
    <property type="component" value="Unassembled WGS sequence"/>
</dbReference>
<reference evidence="2 4" key="3">
    <citation type="submission" date="2019-03" db="EMBL/GenBank/DDBJ databases">
        <title>Subsurface microbial communities from deep shales in Ohio and West Virginia, USA.</title>
        <authorList>
            <person name="Wrighton K."/>
        </authorList>
    </citation>
    <scope>NUCLEOTIDE SEQUENCE [LARGE SCALE GENOMIC DNA]</scope>
    <source>
        <strain evidence="2 4">WG1_MB</strain>
    </source>
</reference>
<evidence type="ECO:0000313" key="4">
    <source>
        <dbReference type="Proteomes" id="UP000295404"/>
    </source>
</evidence>
<evidence type="ECO:0000313" key="3">
    <source>
        <dbReference type="Proteomes" id="UP000217726"/>
    </source>
</evidence>
<organism evidence="1 3">
    <name type="scientific">Methanohalophilus euhalobius</name>
    <dbReference type="NCBI Taxonomy" id="51203"/>
    <lineage>
        <taxon>Archaea</taxon>
        <taxon>Methanobacteriati</taxon>
        <taxon>Methanobacteriota</taxon>
        <taxon>Stenosarchaea group</taxon>
        <taxon>Methanomicrobia</taxon>
        <taxon>Methanosarcinales</taxon>
        <taxon>Methanosarcinaceae</taxon>
        <taxon>Methanohalophilus</taxon>
    </lineage>
</organism>
<reference evidence="1" key="1">
    <citation type="submission" date="2017-09" db="EMBL/GenBank/DDBJ databases">
        <authorList>
            <person name="Ehlers B."/>
            <person name="Leendertz F.H."/>
        </authorList>
    </citation>
    <scope>NUCLEOTIDE SEQUENCE [LARGE SCALE GENOMIC DNA]</scope>
    <source>
        <strain evidence="1">WG-1MB</strain>
    </source>
</reference>
<proteinExistence type="predicted"/>
<protein>
    <submittedName>
        <fullName evidence="1">Uncharacterized protein</fullName>
    </submittedName>
</protein>
<reference evidence="3" key="2">
    <citation type="submission" date="2017-09" db="EMBL/GenBank/DDBJ databases">
        <authorList>
            <person name="Varghese N."/>
            <person name="Submissions S."/>
        </authorList>
    </citation>
    <scope>NUCLEOTIDE SEQUENCE [LARGE SCALE GENOMIC DNA]</scope>
    <source>
        <strain evidence="3">WG-1MB</strain>
    </source>
</reference>
<dbReference type="EMBL" id="SMMS01000001">
    <property type="protein sequence ID" value="TCL11184.1"/>
    <property type="molecule type" value="Genomic_DNA"/>
</dbReference>
<keyword evidence="3" id="KW-1185">Reference proteome</keyword>